<dbReference type="Proteomes" id="UP000485058">
    <property type="component" value="Unassembled WGS sequence"/>
</dbReference>
<evidence type="ECO:0000313" key="3">
    <source>
        <dbReference type="EMBL" id="GFH07955.1"/>
    </source>
</evidence>
<accession>A0A699YF45</accession>
<keyword evidence="2" id="KW-0732">Signal</keyword>
<comment type="caution">
    <text evidence="3">The sequence shown here is derived from an EMBL/GenBank/DDBJ whole genome shotgun (WGS) entry which is preliminary data.</text>
</comment>
<sequence>MPVHPSARLVLQLLITMGSPVCRGSQLAHGLHMATTIFSPYAEDVQPALRVLLDIFGNESICFTCSERNMMSVCLWRQNVSLGSVCSERLGGNSVVKACLHSLKWWACNYACMPSEEVPIACSHTAGLLTLPDHLGVFLVFLPEQRGPCDSSAAGDGAFHAAPPLHWTCDWWYCVPNDLRPPRHSGCSGVRQSVSQYQEVTIPNAYTQYDKVDRNDAVDCGPHHRHPPHPHHRAGTSLSIMLRWDHTGAKVLAHIMPLQAAQLHASTAKTIGQPLHDCKSLTVMVGMNREATTPPAHYTTDCLGSKQRKGHLTGNHDMQAKEAVGP</sequence>
<gene>
    <name evidence="3" type="ORF">HaLaN_02840</name>
</gene>
<feature type="chain" id="PRO_5025362256" description="Secreted protein" evidence="2">
    <location>
        <begin position="25"/>
        <end position="326"/>
    </location>
</feature>
<organism evidence="3 4">
    <name type="scientific">Haematococcus lacustris</name>
    <name type="common">Green alga</name>
    <name type="synonym">Haematococcus pluvialis</name>
    <dbReference type="NCBI Taxonomy" id="44745"/>
    <lineage>
        <taxon>Eukaryota</taxon>
        <taxon>Viridiplantae</taxon>
        <taxon>Chlorophyta</taxon>
        <taxon>core chlorophytes</taxon>
        <taxon>Chlorophyceae</taxon>
        <taxon>CS clade</taxon>
        <taxon>Chlamydomonadales</taxon>
        <taxon>Haematococcaceae</taxon>
        <taxon>Haematococcus</taxon>
    </lineage>
</organism>
<reference evidence="3 4" key="1">
    <citation type="submission" date="2020-02" db="EMBL/GenBank/DDBJ databases">
        <title>Draft genome sequence of Haematococcus lacustris strain NIES-144.</title>
        <authorList>
            <person name="Morimoto D."/>
            <person name="Nakagawa S."/>
            <person name="Yoshida T."/>
            <person name="Sawayama S."/>
        </authorList>
    </citation>
    <scope>NUCLEOTIDE SEQUENCE [LARGE SCALE GENOMIC DNA]</scope>
    <source>
        <strain evidence="3 4">NIES-144</strain>
    </source>
</reference>
<evidence type="ECO:0008006" key="5">
    <source>
        <dbReference type="Google" id="ProtNLM"/>
    </source>
</evidence>
<evidence type="ECO:0000256" key="1">
    <source>
        <dbReference type="SAM" id="MobiDB-lite"/>
    </source>
</evidence>
<keyword evidence="4" id="KW-1185">Reference proteome</keyword>
<evidence type="ECO:0000256" key="2">
    <source>
        <dbReference type="SAM" id="SignalP"/>
    </source>
</evidence>
<proteinExistence type="predicted"/>
<feature type="signal peptide" evidence="2">
    <location>
        <begin position="1"/>
        <end position="24"/>
    </location>
</feature>
<name>A0A699YF45_HAELA</name>
<protein>
    <recommendedName>
        <fullName evidence="5">Secreted protein</fullName>
    </recommendedName>
</protein>
<dbReference type="EMBL" id="BLLF01000127">
    <property type="protein sequence ID" value="GFH07955.1"/>
    <property type="molecule type" value="Genomic_DNA"/>
</dbReference>
<feature type="region of interest" description="Disordered" evidence="1">
    <location>
        <begin position="307"/>
        <end position="326"/>
    </location>
</feature>
<evidence type="ECO:0000313" key="4">
    <source>
        <dbReference type="Proteomes" id="UP000485058"/>
    </source>
</evidence>
<dbReference type="AlphaFoldDB" id="A0A699YF45"/>